<dbReference type="AlphaFoldDB" id="A0AA88RQ14"/>
<accession>A0AA88RQ14</accession>
<protein>
    <submittedName>
        <fullName evidence="1">Uncharacterized protein</fullName>
    </submittedName>
</protein>
<dbReference type="Proteomes" id="UP001187471">
    <property type="component" value="Unassembled WGS sequence"/>
</dbReference>
<evidence type="ECO:0000313" key="2">
    <source>
        <dbReference type="Proteomes" id="UP001187471"/>
    </source>
</evidence>
<comment type="caution">
    <text evidence="1">The sequence shown here is derived from an EMBL/GenBank/DDBJ whole genome shotgun (WGS) entry which is preliminary data.</text>
</comment>
<reference evidence="1" key="1">
    <citation type="submission" date="2022-12" db="EMBL/GenBank/DDBJ databases">
        <title>Draft genome assemblies for two species of Escallonia (Escalloniales).</title>
        <authorList>
            <person name="Chanderbali A."/>
            <person name="Dervinis C."/>
            <person name="Anghel I."/>
            <person name="Soltis D."/>
            <person name="Soltis P."/>
            <person name="Zapata F."/>
        </authorList>
    </citation>
    <scope>NUCLEOTIDE SEQUENCE</scope>
    <source>
        <strain evidence="1">UCBG92.1500</strain>
        <tissue evidence="1">Leaf</tissue>
    </source>
</reference>
<organism evidence="1 2">
    <name type="scientific">Escallonia rubra</name>
    <dbReference type="NCBI Taxonomy" id="112253"/>
    <lineage>
        <taxon>Eukaryota</taxon>
        <taxon>Viridiplantae</taxon>
        <taxon>Streptophyta</taxon>
        <taxon>Embryophyta</taxon>
        <taxon>Tracheophyta</taxon>
        <taxon>Spermatophyta</taxon>
        <taxon>Magnoliopsida</taxon>
        <taxon>eudicotyledons</taxon>
        <taxon>Gunneridae</taxon>
        <taxon>Pentapetalae</taxon>
        <taxon>asterids</taxon>
        <taxon>campanulids</taxon>
        <taxon>Escalloniales</taxon>
        <taxon>Escalloniaceae</taxon>
        <taxon>Escallonia</taxon>
    </lineage>
</organism>
<keyword evidence="2" id="KW-1185">Reference proteome</keyword>
<dbReference type="EMBL" id="JAVXUO010000256">
    <property type="protein sequence ID" value="KAK2993978.1"/>
    <property type="molecule type" value="Genomic_DNA"/>
</dbReference>
<sequence>MALTEAMVHGLVISAPMRASFIIKPMKVVPNQKSLVTALSEETLETRGARHRPHPIQTIRMIQTIEALRTPNPRTHLSHPWRVIDHMICDEGEGPIYEYEEKWEFPVSKDF</sequence>
<name>A0AA88RQ14_9ASTE</name>
<proteinExistence type="predicted"/>
<gene>
    <name evidence="1" type="ORF">RJ640_000576</name>
</gene>
<evidence type="ECO:0000313" key="1">
    <source>
        <dbReference type="EMBL" id="KAK2993978.1"/>
    </source>
</evidence>